<comment type="similarity">
    <text evidence="3 7">Belongs to the peptidase S26 family.</text>
</comment>
<dbReference type="RefSeq" id="WP_245806620.1">
    <property type="nucleotide sequence ID" value="NZ_FUHW01000021.1"/>
</dbReference>
<evidence type="ECO:0000259" key="8">
    <source>
        <dbReference type="Pfam" id="PF10502"/>
    </source>
</evidence>
<name>A0A1R4FPQ4_9MICC</name>
<organism evidence="9 10">
    <name type="scientific">Arthrobacter rhombi</name>
    <dbReference type="NCBI Taxonomy" id="71253"/>
    <lineage>
        <taxon>Bacteria</taxon>
        <taxon>Bacillati</taxon>
        <taxon>Actinomycetota</taxon>
        <taxon>Actinomycetes</taxon>
        <taxon>Micrococcales</taxon>
        <taxon>Micrococcaceae</taxon>
        <taxon>Arthrobacter</taxon>
    </lineage>
</organism>
<dbReference type="CDD" id="cd06530">
    <property type="entry name" value="S26_SPase_I"/>
    <property type="match status" value="1"/>
</dbReference>
<dbReference type="InterPro" id="IPR036286">
    <property type="entry name" value="LexA/Signal_pep-like_sf"/>
</dbReference>
<evidence type="ECO:0000256" key="7">
    <source>
        <dbReference type="RuleBase" id="RU362042"/>
    </source>
</evidence>
<accession>A0A1R4FPQ4</accession>
<feature type="active site" evidence="6">
    <location>
        <position position="92"/>
    </location>
</feature>
<comment type="subcellular location">
    <subcellularLocation>
        <location evidence="2">Cell membrane</location>
        <topology evidence="2">Single-pass type II membrane protein</topology>
    </subcellularLocation>
    <subcellularLocation>
        <location evidence="7">Membrane</location>
        <topology evidence="7">Single-pass type II membrane protein</topology>
    </subcellularLocation>
</comment>
<evidence type="ECO:0000256" key="4">
    <source>
        <dbReference type="ARBA" id="ARBA00013208"/>
    </source>
</evidence>
<dbReference type="GO" id="GO:0004252">
    <property type="term" value="F:serine-type endopeptidase activity"/>
    <property type="evidence" value="ECO:0007669"/>
    <property type="project" value="InterPro"/>
</dbReference>
<keyword evidence="7" id="KW-0645">Protease</keyword>
<proteinExistence type="inferred from homology"/>
<dbReference type="Gene3D" id="2.10.109.10">
    <property type="entry name" value="Umud Fragment, subunit A"/>
    <property type="match status" value="1"/>
</dbReference>
<dbReference type="Pfam" id="PF10502">
    <property type="entry name" value="Peptidase_S26"/>
    <property type="match status" value="1"/>
</dbReference>
<evidence type="ECO:0000313" key="9">
    <source>
        <dbReference type="EMBL" id="SJM57797.1"/>
    </source>
</evidence>
<evidence type="ECO:0000256" key="1">
    <source>
        <dbReference type="ARBA" id="ARBA00000677"/>
    </source>
</evidence>
<dbReference type="AlphaFoldDB" id="A0A1R4FPQ4"/>
<dbReference type="PANTHER" id="PTHR43390">
    <property type="entry name" value="SIGNAL PEPTIDASE I"/>
    <property type="match status" value="1"/>
</dbReference>
<dbReference type="PANTHER" id="PTHR43390:SF1">
    <property type="entry name" value="CHLOROPLAST PROCESSING PEPTIDASE"/>
    <property type="match status" value="1"/>
</dbReference>
<keyword evidence="10" id="KW-1185">Reference proteome</keyword>
<reference evidence="9 10" key="1">
    <citation type="submission" date="2017-02" db="EMBL/GenBank/DDBJ databases">
        <authorList>
            <person name="Peterson S.W."/>
        </authorList>
    </citation>
    <scope>NUCLEOTIDE SEQUENCE [LARGE SCALE GENOMIC DNA]</scope>
    <source>
        <strain evidence="9 10">B Ar 00.02</strain>
    </source>
</reference>
<dbReference type="PRINTS" id="PR00727">
    <property type="entry name" value="LEADERPTASE"/>
</dbReference>
<evidence type="ECO:0000256" key="5">
    <source>
        <dbReference type="ARBA" id="ARBA00022801"/>
    </source>
</evidence>
<keyword evidence="5 7" id="KW-0378">Hydrolase</keyword>
<dbReference type="NCBIfam" id="TIGR02227">
    <property type="entry name" value="sigpep_I_bact"/>
    <property type="match status" value="1"/>
</dbReference>
<dbReference type="GO" id="GO:0006465">
    <property type="term" value="P:signal peptide processing"/>
    <property type="evidence" value="ECO:0007669"/>
    <property type="project" value="InterPro"/>
</dbReference>
<sequence length="197" mass="21259">MGALMVAAVAAIIVRATLVDFYYIGSDSMETTLEPGEGLLVNRTAYHQDPPQRGDVLVFDGRGSLLPYQRASPLDDVLRALRVSGDDTAFVKRVIAVGGDTLSCCDKDGRLLLNGEPLHEPYLFAGDAASEQEFTAVVPESRIWVMGDHRSVSADSRSLLGAPGGGMIPEERVIGRVERVIWPMGAARHIEGKAPRE</sequence>
<evidence type="ECO:0000313" key="10">
    <source>
        <dbReference type="Proteomes" id="UP000195913"/>
    </source>
</evidence>
<feature type="active site" evidence="6">
    <location>
        <position position="28"/>
    </location>
</feature>
<evidence type="ECO:0000256" key="6">
    <source>
        <dbReference type="PIRSR" id="PIRSR600223-1"/>
    </source>
</evidence>
<evidence type="ECO:0000256" key="3">
    <source>
        <dbReference type="ARBA" id="ARBA00009370"/>
    </source>
</evidence>
<dbReference type="EC" id="3.4.21.89" evidence="4 7"/>
<comment type="catalytic activity">
    <reaction evidence="1 7">
        <text>Cleavage of hydrophobic, N-terminal signal or leader sequences from secreted and periplasmic proteins.</text>
        <dbReference type="EC" id="3.4.21.89"/>
    </reaction>
</comment>
<dbReference type="GO" id="GO:0005886">
    <property type="term" value="C:plasma membrane"/>
    <property type="evidence" value="ECO:0007669"/>
    <property type="project" value="UniProtKB-SubCell"/>
</dbReference>
<dbReference type="Proteomes" id="UP000195913">
    <property type="component" value="Unassembled WGS sequence"/>
</dbReference>
<dbReference type="InterPro" id="IPR019533">
    <property type="entry name" value="Peptidase_S26"/>
</dbReference>
<dbReference type="GO" id="GO:0009003">
    <property type="term" value="F:signal peptidase activity"/>
    <property type="evidence" value="ECO:0007669"/>
    <property type="project" value="UniProtKB-EC"/>
</dbReference>
<dbReference type="PROSITE" id="PS00761">
    <property type="entry name" value="SPASE_I_3"/>
    <property type="match status" value="1"/>
</dbReference>
<dbReference type="InterPro" id="IPR019758">
    <property type="entry name" value="Pept_S26A_signal_pept_1_CS"/>
</dbReference>
<feature type="domain" description="Peptidase S26" evidence="8">
    <location>
        <begin position="3"/>
        <end position="182"/>
    </location>
</feature>
<dbReference type="EMBL" id="FUHW01000021">
    <property type="protein sequence ID" value="SJM57797.1"/>
    <property type="molecule type" value="Genomic_DNA"/>
</dbReference>
<dbReference type="SUPFAM" id="SSF51306">
    <property type="entry name" value="LexA/Signal peptidase"/>
    <property type="match status" value="1"/>
</dbReference>
<dbReference type="InterPro" id="IPR000223">
    <property type="entry name" value="Pept_S26A_signal_pept_1"/>
</dbReference>
<gene>
    <name evidence="9" type="ORF">FM101_05060</name>
</gene>
<evidence type="ECO:0000256" key="2">
    <source>
        <dbReference type="ARBA" id="ARBA00004401"/>
    </source>
</evidence>
<protein>
    <recommendedName>
        <fullName evidence="4 7">Signal peptidase I</fullName>
        <ecNumber evidence="4 7">3.4.21.89</ecNumber>
    </recommendedName>
</protein>